<gene>
    <name evidence="2" type="ORF">g.24966</name>
</gene>
<feature type="compositionally biased region" description="Low complexity" evidence="1">
    <location>
        <begin position="43"/>
        <end position="69"/>
    </location>
</feature>
<protein>
    <submittedName>
        <fullName evidence="2">Uncharacterized protein</fullName>
    </submittedName>
</protein>
<dbReference type="EMBL" id="GEBQ01028954">
    <property type="protein sequence ID" value="JAT11023.1"/>
    <property type="molecule type" value="Transcribed_RNA"/>
</dbReference>
<feature type="non-terminal residue" evidence="2">
    <location>
        <position position="105"/>
    </location>
</feature>
<evidence type="ECO:0000313" key="2">
    <source>
        <dbReference type="EMBL" id="JAT11023.1"/>
    </source>
</evidence>
<feature type="non-terminal residue" evidence="2">
    <location>
        <position position="1"/>
    </location>
</feature>
<sequence>QLANPAHTLSSFHIPMSATRESSSGSSGSTEKLTIAYTESTRKTSSSSSGSTTPSSESSSSYTSESWTSQMSMTDVYATIENMKMRDVTYGYKPLWRTMSLTEGT</sequence>
<dbReference type="AlphaFoldDB" id="A0A1B6KHV7"/>
<proteinExistence type="predicted"/>
<feature type="compositionally biased region" description="Polar residues" evidence="1">
    <location>
        <begin position="1"/>
        <end position="11"/>
    </location>
</feature>
<evidence type="ECO:0000256" key="1">
    <source>
        <dbReference type="SAM" id="MobiDB-lite"/>
    </source>
</evidence>
<organism evidence="2">
    <name type="scientific">Graphocephala atropunctata</name>
    <dbReference type="NCBI Taxonomy" id="36148"/>
    <lineage>
        <taxon>Eukaryota</taxon>
        <taxon>Metazoa</taxon>
        <taxon>Ecdysozoa</taxon>
        <taxon>Arthropoda</taxon>
        <taxon>Hexapoda</taxon>
        <taxon>Insecta</taxon>
        <taxon>Pterygota</taxon>
        <taxon>Neoptera</taxon>
        <taxon>Paraneoptera</taxon>
        <taxon>Hemiptera</taxon>
        <taxon>Auchenorrhyncha</taxon>
        <taxon>Membracoidea</taxon>
        <taxon>Cicadellidae</taxon>
        <taxon>Cicadellinae</taxon>
        <taxon>Cicadellini</taxon>
        <taxon>Graphocephala</taxon>
    </lineage>
</organism>
<reference evidence="2" key="1">
    <citation type="submission" date="2015-11" db="EMBL/GenBank/DDBJ databases">
        <title>De novo transcriptome assembly of four potential Pierce s Disease insect vectors from Arizona vineyards.</title>
        <authorList>
            <person name="Tassone E.E."/>
        </authorList>
    </citation>
    <scope>NUCLEOTIDE SEQUENCE</scope>
</reference>
<feature type="region of interest" description="Disordered" evidence="1">
    <location>
        <begin position="1"/>
        <end position="69"/>
    </location>
</feature>
<accession>A0A1B6KHV7</accession>
<name>A0A1B6KHV7_9HEMI</name>